<evidence type="ECO:0000313" key="3">
    <source>
        <dbReference type="EMBL" id="KAK3586791.1"/>
    </source>
</evidence>
<evidence type="ECO:0000259" key="2">
    <source>
        <dbReference type="PROSITE" id="PS50835"/>
    </source>
</evidence>
<feature type="domain" description="Ig-like" evidence="2">
    <location>
        <begin position="1"/>
        <end position="81"/>
    </location>
</feature>
<dbReference type="PROSITE" id="PS50835">
    <property type="entry name" value="IG_LIKE"/>
    <property type="match status" value="1"/>
</dbReference>
<protein>
    <recommendedName>
        <fullName evidence="2">Ig-like domain-containing protein</fullName>
    </recommendedName>
</protein>
<dbReference type="EMBL" id="JAEAOA010001041">
    <property type="protein sequence ID" value="KAK3586791.1"/>
    <property type="molecule type" value="Genomic_DNA"/>
</dbReference>
<sequence length="303" mass="33498">MTVLVCANRGVGAKIAFSLWVLKWGDQVIRDGLHGKIHNNINELLINKLSLQDMGTYICLGESGIEGIHANKSHNASANLKDKGVPIILCENTIFHEKIGQPVSISIQCYSDPAVERFSVQTNGTAITSTVRINTHLLNESIDYLAFGKTVKLEAQALQFIILNSSQKNTEILAAMTILLFAGLAILVAFCFGLTITVFLIKRRIRRKQGKQPRESSGHGIEMNTVSVNSVISSEVTGGQEYRRDRTTDSNYYAYISDVRVDHRASQDIRPAENFAYDVLHTNGNSQDQSYSSLNPIDSIRLA</sequence>
<organism evidence="3 4">
    <name type="scientific">Potamilus streckersoni</name>
    <dbReference type="NCBI Taxonomy" id="2493646"/>
    <lineage>
        <taxon>Eukaryota</taxon>
        <taxon>Metazoa</taxon>
        <taxon>Spiralia</taxon>
        <taxon>Lophotrochozoa</taxon>
        <taxon>Mollusca</taxon>
        <taxon>Bivalvia</taxon>
        <taxon>Autobranchia</taxon>
        <taxon>Heteroconchia</taxon>
        <taxon>Palaeoheterodonta</taxon>
        <taxon>Unionida</taxon>
        <taxon>Unionoidea</taxon>
        <taxon>Unionidae</taxon>
        <taxon>Ambleminae</taxon>
        <taxon>Lampsilini</taxon>
        <taxon>Potamilus</taxon>
    </lineage>
</organism>
<dbReference type="InterPro" id="IPR007110">
    <property type="entry name" value="Ig-like_dom"/>
</dbReference>
<keyword evidence="4" id="KW-1185">Reference proteome</keyword>
<name>A0AAE0S7I2_9BIVA</name>
<reference evidence="3" key="3">
    <citation type="submission" date="2023-05" db="EMBL/GenBank/DDBJ databases">
        <authorList>
            <person name="Smith C.H."/>
        </authorList>
    </citation>
    <scope>NUCLEOTIDE SEQUENCE</scope>
    <source>
        <strain evidence="3">CHS0354</strain>
        <tissue evidence="3">Mantle</tissue>
    </source>
</reference>
<keyword evidence="1" id="KW-0472">Membrane</keyword>
<keyword evidence="1" id="KW-0812">Transmembrane</keyword>
<keyword evidence="1" id="KW-1133">Transmembrane helix</keyword>
<proteinExistence type="predicted"/>
<comment type="caution">
    <text evidence="3">The sequence shown here is derived from an EMBL/GenBank/DDBJ whole genome shotgun (WGS) entry which is preliminary data.</text>
</comment>
<dbReference type="AlphaFoldDB" id="A0AAE0S7I2"/>
<accession>A0AAE0S7I2</accession>
<evidence type="ECO:0000313" key="4">
    <source>
        <dbReference type="Proteomes" id="UP001195483"/>
    </source>
</evidence>
<reference evidence="3" key="1">
    <citation type="journal article" date="2021" name="Genome Biol. Evol.">
        <title>A High-Quality Reference Genome for a Parasitic Bivalve with Doubly Uniparental Inheritance (Bivalvia: Unionida).</title>
        <authorList>
            <person name="Smith C.H."/>
        </authorList>
    </citation>
    <scope>NUCLEOTIDE SEQUENCE</scope>
    <source>
        <strain evidence="3">CHS0354</strain>
    </source>
</reference>
<dbReference type="Proteomes" id="UP001195483">
    <property type="component" value="Unassembled WGS sequence"/>
</dbReference>
<gene>
    <name evidence="3" type="ORF">CHS0354_016965</name>
</gene>
<feature type="transmembrane region" description="Helical" evidence="1">
    <location>
        <begin position="172"/>
        <end position="201"/>
    </location>
</feature>
<reference evidence="3" key="2">
    <citation type="journal article" date="2021" name="Genome Biol. Evol.">
        <title>Developing a high-quality reference genome for a parasitic bivalve with doubly uniparental inheritance (Bivalvia: Unionida).</title>
        <authorList>
            <person name="Smith C.H."/>
        </authorList>
    </citation>
    <scope>NUCLEOTIDE SEQUENCE</scope>
    <source>
        <strain evidence="3">CHS0354</strain>
        <tissue evidence="3">Mantle</tissue>
    </source>
</reference>
<evidence type="ECO:0000256" key="1">
    <source>
        <dbReference type="SAM" id="Phobius"/>
    </source>
</evidence>